<accession>A0A3S8V3A3</accession>
<dbReference type="GO" id="GO:0004316">
    <property type="term" value="F:3-oxoacyl-[acyl-carrier-protein] reductase (NADPH) activity"/>
    <property type="evidence" value="ECO:0007669"/>
    <property type="project" value="UniProtKB-EC"/>
</dbReference>
<name>A0A3S8V3A3_9APIC</name>
<comment type="catalytic activity">
    <reaction evidence="4">
        <text>a (3R)-hydroxyacyl-[ACP] + NADP(+) = a 3-oxoacyl-[ACP] + NADPH + H(+)</text>
        <dbReference type="Rhea" id="RHEA:17397"/>
        <dbReference type="Rhea" id="RHEA-COMP:9916"/>
        <dbReference type="Rhea" id="RHEA-COMP:9945"/>
        <dbReference type="ChEBI" id="CHEBI:15378"/>
        <dbReference type="ChEBI" id="CHEBI:57783"/>
        <dbReference type="ChEBI" id="CHEBI:58349"/>
        <dbReference type="ChEBI" id="CHEBI:78776"/>
        <dbReference type="ChEBI" id="CHEBI:78827"/>
        <dbReference type="EC" id="1.1.1.100"/>
    </reaction>
</comment>
<dbReference type="PRINTS" id="PR00080">
    <property type="entry name" value="SDRFAMILY"/>
</dbReference>
<dbReference type="PANTHER" id="PTHR42879:SF2">
    <property type="entry name" value="3-OXOACYL-[ACYL-CARRIER-PROTEIN] REDUCTASE FABG"/>
    <property type="match status" value="1"/>
</dbReference>
<evidence type="ECO:0000313" key="5">
    <source>
        <dbReference type="EMBL" id="AZL94617.1"/>
    </source>
</evidence>
<dbReference type="EMBL" id="MK266015">
    <property type="protein sequence ID" value="AZL94617.1"/>
    <property type="molecule type" value="mRNA"/>
</dbReference>
<dbReference type="PROSITE" id="PS00061">
    <property type="entry name" value="ADH_SHORT"/>
    <property type="match status" value="1"/>
</dbReference>
<dbReference type="InterPro" id="IPR050259">
    <property type="entry name" value="SDR"/>
</dbReference>
<dbReference type="InterPro" id="IPR036291">
    <property type="entry name" value="NAD(P)-bd_dom_sf"/>
</dbReference>
<evidence type="ECO:0000256" key="4">
    <source>
        <dbReference type="ARBA" id="ARBA00048508"/>
    </source>
</evidence>
<dbReference type="PANTHER" id="PTHR42879">
    <property type="entry name" value="3-OXOACYL-(ACYL-CARRIER-PROTEIN) REDUCTASE"/>
    <property type="match status" value="1"/>
</dbReference>
<sequence>MLRMSHEQWDDVINTNLNSAFYFTSGLLRAMTKKKFGRIINMASVVGITGNVGQANYAAAKAGLIGFTKTLSKEVASRGITVNAVAPGFIRSAMTDKMTDAAKAAALRNIPAGTLGTPDDVSNLVAFLASDQSSYINGKVIPVDGAMT</sequence>
<dbReference type="FunFam" id="3.40.50.720:FF:000173">
    <property type="entry name" value="3-oxoacyl-[acyl-carrier protein] reductase"/>
    <property type="match status" value="1"/>
</dbReference>
<dbReference type="EC" id="1.1.1.100" evidence="2"/>
<dbReference type="GO" id="GO:0032787">
    <property type="term" value="P:monocarboxylic acid metabolic process"/>
    <property type="evidence" value="ECO:0007669"/>
    <property type="project" value="UniProtKB-ARBA"/>
</dbReference>
<evidence type="ECO:0000256" key="1">
    <source>
        <dbReference type="ARBA" id="ARBA00006484"/>
    </source>
</evidence>
<proteinExistence type="evidence at transcript level"/>
<evidence type="ECO:0000256" key="3">
    <source>
        <dbReference type="ARBA" id="ARBA00023002"/>
    </source>
</evidence>
<evidence type="ECO:0000256" key="2">
    <source>
        <dbReference type="ARBA" id="ARBA00012948"/>
    </source>
</evidence>
<dbReference type="PRINTS" id="PR00081">
    <property type="entry name" value="GDHRDH"/>
</dbReference>
<dbReference type="Gene3D" id="3.40.50.720">
    <property type="entry name" value="NAD(P)-binding Rossmann-like Domain"/>
    <property type="match status" value="1"/>
</dbReference>
<organism evidence="5">
    <name type="scientific">Nephromyces sp. MMRI</name>
    <dbReference type="NCBI Taxonomy" id="2496275"/>
    <lineage>
        <taxon>Eukaryota</taxon>
        <taxon>Sar</taxon>
        <taxon>Alveolata</taxon>
        <taxon>Apicomplexa</taxon>
        <taxon>Aconoidasida</taxon>
        <taxon>Nephromycida</taxon>
        <taxon>Nephromyces</taxon>
    </lineage>
</organism>
<comment type="similarity">
    <text evidence="1">Belongs to the short-chain dehydrogenases/reductases (SDR) family.</text>
</comment>
<dbReference type="Pfam" id="PF13561">
    <property type="entry name" value="adh_short_C2"/>
    <property type="match status" value="1"/>
</dbReference>
<reference evidence="5" key="1">
    <citation type="journal article" date="2018" name="Genome Biol. Evol.">
        <title>Nephromyces encodes a urate metabolism pathway and predicted peroxisomes, demonstrating these are not ancient losses of apicomplexans.</title>
        <authorList>
            <person name="Paight C."/>
            <person name="Slamovits C.H."/>
            <person name="Saffo M.B."/>
            <person name="Lane C.E."/>
        </authorList>
    </citation>
    <scope>NUCLEOTIDE SEQUENCE</scope>
    <source>
        <strain evidence="5">Neph246</strain>
    </source>
</reference>
<keyword evidence="3" id="KW-0560">Oxidoreductase</keyword>
<dbReference type="InterPro" id="IPR020904">
    <property type="entry name" value="Sc_DH/Rdtase_CS"/>
</dbReference>
<dbReference type="InterPro" id="IPR002347">
    <property type="entry name" value="SDR_fam"/>
</dbReference>
<dbReference type="AlphaFoldDB" id="A0A3S8V3A3"/>
<protein>
    <recommendedName>
        <fullName evidence="2">3-oxoacyl-[acyl-carrier-protein] reductase</fullName>
        <ecNumber evidence="2">1.1.1.100</ecNumber>
    </recommendedName>
</protein>
<dbReference type="SUPFAM" id="SSF51735">
    <property type="entry name" value="NAD(P)-binding Rossmann-fold domains"/>
    <property type="match status" value="1"/>
</dbReference>